<evidence type="ECO:0000313" key="9">
    <source>
        <dbReference type="Ensembl" id="ENSLLEP00000007793.1"/>
    </source>
</evidence>
<dbReference type="Pfam" id="PF02190">
    <property type="entry name" value="LON_substr_bdg"/>
    <property type="match status" value="1"/>
</dbReference>
<dbReference type="InterPro" id="IPR019734">
    <property type="entry name" value="TPR_rpt"/>
</dbReference>
<dbReference type="SMART" id="SM00028">
    <property type="entry name" value="TPR"/>
    <property type="match status" value="1"/>
</dbReference>
<dbReference type="PANTHER" id="PTHR23327">
    <property type="entry name" value="RING FINGER PROTEIN 127"/>
    <property type="match status" value="1"/>
</dbReference>
<keyword evidence="2 4" id="KW-0863">Zinc-finger</keyword>
<dbReference type="SMART" id="SM00184">
    <property type="entry name" value="RING"/>
    <property type="match status" value="2"/>
</dbReference>
<dbReference type="InterPro" id="IPR003111">
    <property type="entry name" value="Lon_prtase_N"/>
</dbReference>
<evidence type="ECO:0000259" key="8">
    <source>
        <dbReference type="PROSITE" id="PS51787"/>
    </source>
</evidence>
<dbReference type="OrthoDB" id="264917at2759"/>
<dbReference type="Gene3D" id="3.30.40.10">
    <property type="entry name" value="Zinc/RING finger domain, C3HC4 (zinc finger)"/>
    <property type="match status" value="2"/>
</dbReference>
<dbReference type="InterPro" id="IPR001841">
    <property type="entry name" value="Znf_RING"/>
</dbReference>
<dbReference type="Ensembl" id="ENSLLET00000008109.1">
    <property type="protein sequence ID" value="ENSLLEP00000007793.1"/>
    <property type="gene ID" value="ENSLLEG00000004938.1"/>
</dbReference>
<dbReference type="SUPFAM" id="SSF88697">
    <property type="entry name" value="PUA domain-like"/>
    <property type="match status" value="1"/>
</dbReference>
<dbReference type="Gene3D" id="2.30.130.40">
    <property type="entry name" value="LON domain-like"/>
    <property type="match status" value="1"/>
</dbReference>
<dbReference type="SUPFAM" id="SSF48452">
    <property type="entry name" value="TPR-like"/>
    <property type="match status" value="1"/>
</dbReference>
<dbReference type="PROSITE" id="PS00518">
    <property type="entry name" value="ZF_RING_1"/>
    <property type="match status" value="2"/>
</dbReference>
<dbReference type="GeneTree" id="ENSGT00440000033329"/>
<keyword evidence="1" id="KW-0479">Metal-binding</keyword>
<dbReference type="GO" id="GO:0008270">
    <property type="term" value="F:zinc ion binding"/>
    <property type="evidence" value="ECO:0007669"/>
    <property type="project" value="UniProtKB-KW"/>
</dbReference>
<evidence type="ECO:0008006" key="11">
    <source>
        <dbReference type="Google" id="ProtNLM"/>
    </source>
</evidence>
<dbReference type="InterPro" id="IPR017907">
    <property type="entry name" value="Znf_RING_CS"/>
</dbReference>
<dbReference type="AlphaFoldDB" id="A0A8C5M4L1"/>
<dbReference type="InterPro" id="IPR011990">
    <property type="entry name" value="TPR-like_helical_dom_sf"/>
</dbReference>
<dbReference type="Pfam" id="PF13923">
    <property type="entry name" value="zf-C3HC4_2"/>
    <property type="match status" value="1"/>
</dbReference>
<evidence type="ECO:0000256" key="2">
    <source>
        <dbReference type="ARBA" id="ARBA00022771"/>
    </source>
</evidence>
<evidence type="ECO:0000256" key="1">
    <source>
        <dbReference type="ARBA" id="ARBA00022723"/>
    </source>
</evidence>
<feature type="domain" description="RING-type" evidence="7">
    <location>
        <begin position="334"/>
        <end position="372"/>
    </location>
</feature>
<dbReference type="InterPro" id="IPR013083">
    <property type="entry name" value="Znf_RING/FYVE/PHD"/>
</dbReference>
<evidence type="ECO:0000256" key="3">
    <source>
        <dbReference type="ARBA" id="ARBA00022833"/>
    </source>
</evidence>
<accession>A0A8C5M4L1</accession>
<dbReference type="GO" id="GO:0005737">
    <property type="term" value="C:cytoplasm"/>
    <property type="evidence" value="ECO:0007669"/>
    <property type="project" value="UniProtKB-ARBA"/>
</dbReference>
<keyword evidence="10" id="KW-1185">Reference proteome</keyword>
<dbReference type="InterPro" id="IPR015947">
    <property type="entry name" value="PUA-like_sf"/>
</dbReference>
<dbReference type="PROSITE" id="PS50005">
    <property type="entry name" value="TPR"/>
    <property type="match status" value="1"/>
</dbReference>
<keyword evidence="5" id="KW-0802">TPR repeat</keyword>
<reference evidence="9" key="2">
    <citation type="submission" date="2025-09" db="UniProtKB">
        <authorList>
            <consortium name="Ensembl"/>
        </authorList>
    </citation>
    <scope>IDENTIFICATION</scope>
</reference>
<dbReference type="SUPFAM" id="SSF57850">
    <property type="entry name" value="RING/U-box"/>
    <property type="match status" value="2"/>
</dbReference>
<dbReference type="PROSITE" id="PS51787">
    <property type="entry name" value="LON_N"/>
    <property type="match status" value="1"/>
</dbReference>
<dbReference type="Gene3D" id="1.25.40.10">
    <property type="entry name" value="Tetratricopeptide repeat domain"/>
    <property type="match status" value="1"/>
</dbReference>
<reference evidence="9" key="1">
    <citation type="submission" date="2025-08" db="UniProtKB">
        <authorList>
            <consortium name="Ensembl"/>
        </authorList>
    </citation>
    <scope>IDENTIFICATION</scope>
</reference>
<dbReference type="PROSITE" id="PS50089">
    <property type="entry name" value="ZF_RING_2"/>
    <property type="match status" value="2"/>
</dbReference>
<feature type="domain" description="RING-type" evidence="7">
    <location>
        <begin position="6"/>
        <end position="42"/>
    </location>
</feature>
<evidence type="ECO:0000256" key="5">
    <source>
        <dbReference type="PROSITE-ProRule" id="PRU00339"/>
    </source>
</evidence>
<sequence>MEVLKCPNCQLLLMEPVTVACGHSFCKRCLQGAAADGCQVCKQRLKIRGDQDLKCNTLLCNLLEKCLQPENNVKRIKRDLQELISSQEYEEAAKLAAKGTVLAPEDVPLRILRSQVYLELKQYPEALREAEVICRLQKQDPEGFYRKGLALVHMDEKQEALVHFHQCLMLNPHFSEAQREIEQLLKNLGCQVPSSFEDLLVEVTHYLKSSNFDASIIESPLKASGITHQGRSANLKNDVVHQLLVVAKDVWNLMDHLRSSSIKLEGASGKEQKSPCDMTRSDLTSLSQNHRKHKNTEAQSPTDKGRLNTEEKDENPLQSSPSLQDLMSLSDVECSLCIRMFLEPVTTPCGHTFCRECLERCLDHQPYCPLCKQSLKEFLRVGCYSITFLLQELMSTIFPSEMDERKQLHLSEIAELSNLVRNVPIFVCTLAFPGIPCPLHVFEPRYRLMMRRCLETGTKSFGMCLYESGKSFADYGCMLEILHLDYLPDGRSFVETVGRRRFKVKQRGHLDGYHTAEVEYLADRRLEGEELQEVELLNNTVYEQLQECFIQHRRVFKDHGNPPPKADNVQESPDGPLWCWWLLSLLPLDPNYQMFIFSRTSLKDRLIQLKHILSVLQNRP</sequence>
<dbReference type="InterPro" id="IPR046336">
    <property type="entry name" value="Lon_prtase_N_sf"/>
</dbReference>
<keyword evidence="3" id="KW-0862">Zinc</keyword>
<evidence type="ECO:0000259" key="7">
    <source>
        <dbReference type="PROSITE" id="PS50089"/>
    </source>
</evidence>
<organism evidence="9 10">
    <name type="scientific">Leptobrachium leishanense</name>
    <name type="common">Leishan spiny toad</name>
    <dbReference type="NCBI Taxonomy" id="445787"/>
    <lineage>
        <taxon>Eukaryota</taxon>
        <taxon>Metazoa</taxon>
        <taxon>Chordata</taxon>
        <taxon>Craniata</taxon>
        <taxon>Vertebrata</taxon>
        <taxon>Euteleostomi</taxon>
        <taxon>Amphibia</taxon>
        <taxon>Batrachia</taxon>
        <taxon>Anura</taxon>
        <taxon>Pelobatoidea</taxon>
        <taxon>Megophryidae</taxon>
        <taxon>Leptobrachium</taxon>
    </lineage>
</organism>
<dbReference type="Proteomes" id="UP000694569">
    <property type="component" value="Unplaced"/>
</dbReference>
<dbReference type="GO" id="GO:0061630">
    <property type="term" value="F:ubiquitin protein ligase activity"/>
    <property type="evidence" value="ECO:0007669"/>
    <property type="project" value="TreeGrafter"/>
</dbReference>
<dbReference type="SMART" id="SM00464">
    <property type="entry name" value="LON"/>
    <property type="match status" value="1"/>
</dbReference>
<feature type="region of interest" description="Disordered" evidence="6">
    <location>
        <begin position="265"/>
        <end position="322"/>
    </location>
</feature>
<dbReference type="PANTHER" id="PTHR23327:SF50">
    <property type="entry name" value="LON PEPTIDASE N-TERMINAL DOMAIN AND RING FINGER PROTEIN 1"/>
    <property type="match status" value="1"/>
</dbReference>
<evidence type="ECO:0000256" key="4">
    <source>
        <dbReference type="PROSITE-ProRule" id="PRU00175"/>
    </source>
</evidence>
<name>A0A8C5M4L1_9ANUR</name>
<dbReference type="Pfam" id="PF13445">
    <property type="entry name" value="zf-RING_UBOX"/>
    <property type="match status" value="1"/>
</dbReference>
<feature type="domain" description="Lon N-terminal" evidence="8">
    <location>
        <begin position="413"/>
        <end position="617"/>
    </location>
</feature>
<evidence type="ECO:0000256" key="6">
    <source>
        <dbReference type="SAM" id="MobiDB-lite"/>
    </source>
</evidence>
<dbReference type="CDD" id="cd16513">
    <property type="entry name" value="RING-HC_LONFs_rpt1"/>
    <property type="match status" value="1"/>
</dbReference>
<dbReference type="InterPro" id="IPR027370">
    <property type="entry name" value="Znf-RING_euk"/>
</dbReference>
<protein>
    <recommendedName>
        <fullName evidence="11">LON peptidase N-terminal domain and RING finger protein 1</fullName>
    </recommendedName>
</protein>
<dbReference type="CDD" id="cd16514">
    <property type="entry name" value="RING-HC_LONFs_rpt2"/>
    <property type="match status" value="1"/>
</dbReference>
<proteinExistence type="predicted"/>
<feature type="repeat" description="TPR" evidence="5">
    <location>
        <begin position="141"/>
        <end position="174"/>
    </location>
</feature>
<evidence type="ECO:0000313" key="10">
    <source>
        <dbReference type="Proteomes" id="UP000694569"/>
    </source>
</evidence>